<keyword evidence="4" id="KW-1133">Transmembrane helix</keyword>
<accession>A0A2D3L7A3</accession>
<dbReference type="SUPFAM" id="SSF46689">
    <property type="entry name" value="Homeodomain-like"/>
    <property type="match status" value="1"/>
</dbReference>
<proteinExistence type="predicted"/>
<organism evidence="6 7">
    <name type="scientific">Prevotella intermedia</name>
    <dbReference type="NCBI Taxonomy" id="28131"/>
    <lineage>
        <taxon>Bacteria</taxon>
        <taxon>Pseudomonadati</taxon>
        <taxon>Bacteroidota</taxon>
        <taxon>Bacteroidia</taxon>
        <taxon>Bacteroidales</taxon>
        <taxon>Prevotellaceae</taxon>
        <taxon>Prevotella</taxon>
    </lineage>
</organism>
<reference evidence="6 7" key="1">
    <citation type="submission" date="2017-11" db="EMBL/GenBank/DDBJ databases">
        <title>Genome sequencing of Prevotella intermedia KCOM 2837.</title>
        <authorList>
            <person name="Kook J.-K."/>
            <person name="Park S.-N."/>
            <person name="Lim Y.K."/>
        </authorList>
    </citation>
    <scope>NUCLEOTIDE SEQUENCE [LARGE SCALE GENOMIC DNA]</scope>
    <source>
        <strain evidence="6 7">KCOM 2837</strain>
    </source>
</reference>
<dbReference type="PROSITE" id="PS00041">
    <property type="entry name" value="HTH_ARAC_FAMILY_1"/>
    <property type="match status" value="1"/>
</dbReference>
<keyword evidence="2" id="KW-0238">DNA-binding</keyword>
<evidence type="ECO:0000259" key="5">
    <source>
        <dbReference type="PROSITE" id="PS01124"/>
    </source>
</evidence>
<dbReference type="AlphaFoldDB" id="A0A2D3L7A3"/>
<dbReference type="SMART" id="SM00342">
    <property type="entry name" value="HTH_ARAC"/>
    <property type="match status" value="1"/>
</dbReference>
<dbReference type="PROSITE" id="PS01124">
    <property type="entry name" value="HTH_ARAC_FAMILY_2"/>
    <property type="match status" value="1"/>
</dbReference>
<dbReference type="Proteomes" id="UP000229630">
    <property type="component" value="Chromosome 1"/>
</dbReference>
<evidence type="ECO:0000313" key="6">
    <source>
        <dbReference type="EMBL" id="ATV26320.1"/>
    </source>
</evidence>
<evidence type="ECO:0000256" key="4">
    <source>
        <dbReference type="SAM" id="Phobius"/>
    </source>
</evidence>
<dbReference type="InterPro" id="IPR018062">
    <property type="entry name" value="HTH_AraC-typ_CS"/>
</dbReference>
<dbReference type="Pfam" id="PF12833">
    <property type="entry name" value="HTH_18"/>
    <property type="match status" value="1"/>
</dbReference>
<dbReference type="GO" id="GO:0043565">
    <property type="term" value="F:sequence-specific DNA binding"/>
    <property type="evidence" value="ECO:0007669"/>
    <property type="project" value="InterPro"/>
</dbReference>
<dbReference type="Gene3D" id="1.10.10.60">
    <property type="entry name" value="Homeodomain-like"/>
    <property type="match status" value="2"/>
</dbReference>
<dbReference type="GO" id="GO:0003700">
    <property type="term" value="F:DNA-binding transcription factor activity"/>
    <property type="evidence" value="ECO:0007669"/>
    <property type="project" value="InterPro"/>
</dbReference>
<feature type="transmembrane region" description="Helical" evidence="4">
    <location>
        <begin position="206"/>
        <end position="229"/>
    </location>
</feature>
<name>A0A2D3L7A3_PREIN</name>
<feature type="domain" description="HTH araC/xylS-type" evidence="5">
    <location>
        <begin position="271"/>
        <end position="370"/>
    </location>
</feature>
<evidence type="ECO:0000313" key="7">
    <source>
        <dbReference type="Proteomes" id="UP000229630"/>
    </source>
</evidence>
<sequence>MTIENLVQSILNASWGIYLVFIFIFIFMRIPKRKVFAPYQRSRGFMVVAFFFLFSQIFLGWMLPKNTLSAEVLAAIDIPFFYIEFIFLCLAFFHLLDHSFGTYKRVLFDLLSWCAVCATCLTSLTIKNHTFQIILAFVGGVMLICFTIVCVLRFLRLHKIARTQLDNYYTDQMYNFVLWIRRSVMFIVLFGVFSVVVLFAPYIYRVVYFVTATIMNVYIAVSFINYSFVFERVERSFRLSYEQQILLKKTQIRNSSIKKEDILTEAQKGLMRIWLSNEEYCNSDLTIDSVAREIKTNRSYLSRYINETYNSNFSSWISSLRIRKAKQIMQSDTTLTIEEIAYKVGFSSSSYFIQIFLRLEGTTPLRWLNARQKV</sequence>
<dbReference type="InterPro" id="IPR018060">
    <property type="entry name" value="HTH_AraC"/>
</dbReference>
<dbReference type="PANTHER" id="PTHR43280:SF28">
    <property type="entry name" value="HTH-TYPE TRANSCRIPTIONAL ACTIVATOR RHAS"/>
    <property type="match status" value="1"/>
</dbReference>
<feature type="transmembrane region" description="Helical" evidence="4">
    <location>
        <begin position="6"/>
        <end position="30"/>
    </location>
</feature>
<dbReference type="PANTHER" id="PTHR43280">
    <property type="entry name" value="ARAC-FAMILY TRANSCRIPTIONAL REGULATOR"/>
    <property type="match status" value="1"/>
</dbReference>
<keyword evidence="4" id="KW-0472">Membrane</keyword>
<feature type="transmembrane region" description="Helical" evidence="4">
    <location>
        <begin position="132"/>
        <end position="155"/>
    </location>
</feature>
<dbReference type="RefSeq" id="WP_100019298.1">
    <property type="nucleotide sequence ID" value="NZ_CP024723.1"/>
</dbReference>
<evidence type="ECO:0000256" key="1">
    <source>
        <dbReference type="ARBA" id="ARBA00023015"/>
    </source>
</evidence>
<keyword evidence="4" id="KW-0812">Transmembrane</keyword>
<dbReference type="InterPro" id="IPR009057">
    <property type="entry name" value="Homeodomain-like_sf"/>
</dbReference>
<gene>
    <name evidence="6" type="ORF">CTM62_06045</name>
</gene>
<feature type="transmembrane region" description="Helical" evidence="4">
    <location>
        <begin position="42"/>
        <end position="61"/>
    </location>
</feature>
<feature type="transmembrane region" description="Helical" evidence="4">
    <location>
        <begin position="176"/>
        <end position="200"/>
    </location>
</feature>
<evidence type="ECO:0000256" key="2">
    <source>
        <dbReference type="ARBA" id="ARBA00023125"/>
    </source>
</evidence>
<dbReference type="EMBL" id="CP024723">
    <property type="protein sequence ID" value="ATV26320.1"/>
    <property type="molecule type" value="Genomic_DNA"/>
</dbReference>
<feature type="transmembrane region" description="Helical" evidence="4">
    <location>
        <begin position="73"/>
        <end position="95"/>
    </location>
</feature>
<protein>
    <submittedName>
        <fullName evidence="6">AraC family transcriptional regulator</fullName>
    </submittedName>
</protein>
<evidence type="ECO:0000256" key="3">
    <source>
        <dbReference type="ARBA" id="ARBA00023163"/>
    </source>
</evidence>
<feature type="transmembrane region" description="Helical" evidence="4">
    <location>
        <begin position="107"/>
        <end position="126"/>
    </location>
</feature>
<keyword evidence="1" id="KW-0805">Transcription regulation</keyword>
<keyword evidence="3" id="KW-0804">Transcription</keyword>